<dbReference type="Proteomes" id="UP000029644">
    <property type="component" value="Unassembled WGS sequence"/>
</dbReference>
<evidence type="ECO:0000256" key="6">
    <source>
        <dbReference type="ARBA" id="ARBA00023077"/>
    </source>
</evidence>
<accession>A0A090VG37</accession>
<keyword evidence="8 11" id="KW-0675">Receptor</keyword>
<dbReference type="RefSeq" id="WP_042505563.1">
    <property type="nucleotide sequence ID" value="NZ_BBNQ01000013.1"/>
</dbReference>
<evidence type="ECO:0000256" key="3">
    <source>
        <dbReference type="ARBA" id="ARBA00022452"/>
    </source>
</evidence>
<keyword evidence="6" id="KW-0798">TonB box</keyword>
<organism evidence="11 12">
    <name type="scientific">Algibacter lectus</name>
    <dbReference type="NCBI Taxonomy" id="221126"/>
    <lineage>
        <taxon>Bacteria</taxon>
        <taxon>Pseudomonadati</taxon>
        <taxon>Bacteroidota</taxon>
        <taxon>Flavobacteriia</taxon>
        <taxon>Flavobacteriales</taxon>
        <taxon>Flavobacteriaceae</taxon>
        <taxon>Algibacter</taxon>
    </lineage>
</organism>
<evidence type="ECO:0000313" key="12">
    <source>
        <dbReference type="Proteomes" id="UP000029644"/>
    </source>
</evidence>
<proteinExistence type="predicted"/>
<evidence type="ECO:0000256" key="5">
    <source>
        <dbReference type="ARBA" id="ARBA00022729"/>
    </source>
</evidence>
<keyword evidence="5" id="KW-0732">Signal</keyword>
<dbReference type="PANTHER" id="PTHR30069:SF29">
    <property type="entry name" value="HEMOGLOBIN AND HEMOGLOBIN-HAPTOGLOBIN-BINDING PROTEIN 1-RELATED"/>
    <property type="match status" value="1"/>
</dbReference>
<dbReference type="Gene3D" id="2.40.170.20">
    <property type="entry name" value="TonB-dependent receptor, beta-barrel domain"/>
    <property type="match status" value="1"/>
</dbReference>
<name>A0A090VG37_9FLAO</name>
<evidence type="ECO:0000256" key="4">
    <source>
        <dbReference type="ARBA" id="ARBA00022692"/>
    </source>
</evidence>
<keyword evidence="9" id="KW-0998">Cell outer membrane</keyword>
<keyword evidence="4" id="KW-0812">Transmembrane</keyword>
<evidence type="ECO:0000256" key="9">
    <source>
        <dbReference type="ARBA" id="ARBA00023237"/>
    </source>
</evidence>
<evidence type="ECO:0000259" key="10">
    <source>
        <dbReference type="Pfam" id="PF00593"/>
    </source>
</evidence>
<dbReference type="AlphaFoldDB" id="A0A090VG37"/>
<dbReference type="SUPFAM" id="SSF56935">
    <property type="entry name" value="Porins"/>
    <property type="match status" value="1"/>
</dbReference>
<comment type="subcellular location">
    <subcellularLocation>
        <location evidence="1">Cell outer membrane</location>
        <topology evidence="1">Multi-pass membrane protein</topology>
    </subcellularLocation>
</comment>
<dbReference type="Pfam" id="PF00593">
    <property type="entry name" value="TonB_dep_Rec_b-barrel"/>
    <property type="match status" value="1"/>
</dbReference>
<keyword evidence="7" id="KW-0472">Membrane</keyword>
<dbReference type="GO" id="GO:0044718">
    <property type="term" value="P:siderophore transmembrane transport"/>
    <property type="evidence" value="ECO:0007669"/>
    <property type="project" value="TreeGrafter"/>
</dbReference>
<dbReference type="InterPro" id="IPR039426">
    <property type="entry name" value="TonB-dep_rcpt-like"/>
</dbReference>
<reference evidence="11 12" key="1">
    <citation type="journal article" date="2014" name="Genome Announc.">
        <title>Draft Genome Sequences of Marine Flavobacterium Algibacter lectus Strains SS8 and NR4.</title>
        <authorList>
            <person name="Takatani N."/>
            <person name="Nakanishi M."/>
            <person name="Meirelles P."/>
            <person name="Mino S."/>
            <person name="Suda W."/>
            <person name="Oshima K."/>
            <person name="Hattori M."/>
            <person name="Ohkuma M."/>
            <person name="Hosokawa M."/>
            <person name="Miyashita K."/>
            <person name="Thompson F.L."/>
            <person name="Niwa A."/>
            <person name="Sawabe T."/>
            <person name="Sawabe T."/>
        </authorList>
    </citation>
    <scope>NUCLEOTIDE SEQUENCE [LARGE SCALE GENOMIC DNA]</scope>
    <source>
        <strain evidence="11 12">JCM 19300</strain>
    </source>
</reference>
<dbReference type="EMBL" id="BBNQ01000013">
    <property type="protein sequence ID" value="GAL63726.1"/>
    <property type="molecule type" value="Genomic_DNA"/>
</dbReference>
<comment type="caution">
    <text evidence="11">The sequence shown here is derived from an EMBL/GenBank/DDBJ whole genome shotgun (WGS) entry which is preliminary data.</text>
</comment>
<sequence>MGEDPIAAEFYGEDFFANPTRLFKNATGLSYEHSFSQDLTSYTAVKHFWLNADGYAIQNLEFVPNQQEASNFGFLQSLRYRITNSFLLKSSYEYATRLPDEIELFGDFTLVRPNPFLEPEQSHNFNLGFQLSTQKFNWDTNLFYRDTDNVIWLRTSQFYAQYQNLLKSRTLGVDTEIRYRPFNFLDIKANATYQDLRNRSPKNITGAVDDRYFNARLPNIPYFFGNGEIRYHKGKFLNTKNNISAWWSANYVNEFYLFWAVDGNKDFKNVVPSQFIQNMGATFSHPKNRWAITAEVTNMLNEKVFDNFSVQRPGRAFYITIRTFIN</sequence>
<evidence type="ECO:0000256" key="1">
    <source>
        <dbReference type="ARBA" id="ARBA00004571"/>
    </source>
</evidence>
<dbReference type="GO" id="GO:0009279">
    <property type="term" value="C:cell outer membrane"/>
    <property type="evidence" value="ECO:0007669"/>
    <property type="project" value="UniProtKB-SubCell"/>
</dbReference>
<dbReference type="GO" id="GO:0015344">
    <property type="term" value="F:siderophore uptake transmembrane transporter activity"/>
    <property type="evidence" value="ECO:0007669"/>
    <property type="project" value="TreeGrafter"/>
</dbReference>
<protein>
    <submittedName>
        <fullName evidence="11">TonB-dependent receptor</fullName>
    </submittedName>
</protein>
<dbReference type="InterPro" id="IPR000531">
    <property type="entry name" value="Beta-barrel_TonB"/>
</dbReference>
<keyword evidence="3" id="KW-1134">Transmembrane beta strand</keyword>
<evidence type="ECO:0000313" key="11">
    <source>
        <dbReference type="EMBL" id="GAL63726.1"/>
    </source>
</evidence>
<evidence type="ECO:0000256" key="2">
    <source>
        <dbReference type="ARBA" id="ARBA00022448"/>
    </source>
</evidence>
<evidence type="ECO:0000256" key="8">
    <source>
        <dbReference type="ARBA" id="ARBA00023170"/>
    </source>
</evidence>
<feature type="domain" description="TonB-dependent receptor-like beta-barrel" evidence="10">
    <location>
        <begin position="77"/>
        <end position="298"/>
    </location>
</feature>
<dbReference type="InterPro" id="IPR036942">
    <property type="entry name" value="Beta-barrel_TonB_sf"/>
</dbReference>
<gene>
    <name evidence="11" type="ORF">JCM19300_2762</name>
</gene>
<keyword evidence="2" id="KW-0813">Transport</keyword>
<dbReference type="PANTHER" id="PTHR30069">
    <property type="entry name" value="TONB-DEPENDENT OUTER MEMBRANE RECEPTOR"/>
    <property type="match status" value="1"/>
</dbReference>
<evidence type="ECO:0000256" key="7">
    <source>
        <dbReference type="ARBA" id="ARBA00023136"/>
    </source>
</evidence>
<dbReference type="OrthoDB" id="9812892at2"/>